<dbReference type="InterPro" id="IPR010903">
    <property type="entry name" value="DUF1517"/>
</dbReference>
<accession>A0A1R3JNW9</accession>
<dbReference type="OrthoDB" id="542507at2759"/>
<dbReference type="PANTHER" id="PTHR33975">
    <property type="entry name" value="MYELIN-ASSOCIATED OLIGODENDROCYTE BASIC PROTEIN"/>
    <property type="match status" value="1"/>
</dbReference>
<comment type="caution">
    <text evidence="1">The sequence shown here is derived from an EMBL/GenBank/DDBJ whole genome shotgun (WGS) entry which is preliminary data.</text>
</comment>
<evidence type="ECO:0000313" key="1">
    <source>
        <dbReference type="EMBL" id="OMO96440.1"/>
    </source>
</evidence>
<protein>
    <submittedName>
        <fullName evidence="1">Uncharacterized protein</fullName>
    </submittedName>
</protein>
<dbReference type="PANTHER" id="PTHR33975:SF2">
    <property type="entry name" value="MYELIN-ASSOCIATED OLIGODENDROCYTE BASIC PROTEIN"/>
    <property type="match status" value="1"/>
</dbReference>
<dbReference type="AlphaFoldDB" id="A0A1R3JNW9"/>
<dbReference type="GO" id="GO:0009507">
    <property type="term" value="C:chloroplast"/>
    <property type="evidence" value="ECO:0007669"/>
    <property type="project" value="TreeGrafter"/>
</dbReference>
<dbReference type="Proteomes" id="UP000187203">
    <property type="component" value="Unassembled WGS sequence"/>
</dbReference>
<dbReference type="Pfam" id="PF07466">
    <property type="entry name" value="DUF1517"/>
    <property type="match status" value="1"/>
</dbReference>
<dbReference type="EMBL" id="AWUE01015649">
    <property type="protein sequence ID" value="OMO96440.1"/>
    <property type="molecule type" value="Genomic_DNA"/>
</dbReference>
<organism evidence="1 2">
    <name type="scientific">Corchorus olitorius</name>
    <dbReference type="NCBI Taxonomy" id="93759"/>
    <lineage>
        <taxon>Eukaryota</taxon>
        <taxon>Viridiplantae</taxon>
        <taxon>Streptophyta</taxon>
        <taxon>Embryophyta</taxon>
        <taxon>Tracheophyta</taxon>
        <taxon>Spermatophyta</taxon>
        <taxon>Magnoliopsida</taxon>
        <taxon>eudicotyledons</taxon>
        <taxon>Gunneridae</taxon>
        <taxon>Pentapetalae</taxon>
        <taxon>rosids</taxon>
        <taxon>malvids</taxon>
        <taxon>Malvales</taxon>
        <taxon>Malvaceae</taxon>
        <taxon>Grewioideae</taxon>
        <taxon>Apeibeae</taxon>
        <taxon>Corchorus</taxon>
    </lineage>
</organism>
<name>A0A1R3JNW9_9ROSI</name>
<dbReference type="STRING" id="93759.A0A1R3JNW9"/>
<gene>
    <name evidence="1" type="ORF">COLO4_15262</name>
</gene>
<proteinExistence type="predicted"/>
<dbReference type="InterPro" id="IPR053023">
    <property type="entry name" value="FLAP_modulator"/>
</dbReference>
<keyword evidence="2" id="KW-1185">Reference proteome</keyword>
<evidence type="ECO:0000313" key="2">
    <source>
        <dbReference type="Proteomes" id="UP000187203"/>
    </source>
</evidence>
<sequence>MAAAAAASSSLLLRPNSLKFKQYFPLHLPPPSLPRLSKPIGASTLRSHGSANKFNVKCFVLPEKSKQSCLYNSNRLSLSSNDKNQFEIIAETILKGLKALKKPAIAAVLLGLLLMYDPNKAALAASAPAVGVGVGARSSFFLNLVGLSGMGRDLERDLNRIVEVADTSTSEGLSNILTEATLALLRHPDYCISGCSSVDVKRSIDGGEKRFYQLSIEERGKFDEETLVNVNNIRRQSTASQKASEFSNEYMVITILVGVKGVHKLPPISGSGDIKEALQKLASIPTSKILGLELSWQWGLCLFSNGVVRSLYATVTRS</sequence>
<reference evidence="2" key="1">
    <citation type="submission" date="2013-09" db="EMBL/GenBank/DDBJ databases">
        <title>Corchorus olitorius genome sequencing.</title>
        <authorList>
            <person name="Alam M."/>
            <person name="Haque M.S."/>
            <person name="Islam M.S."/>
            <person name="Emdad E.M."/>
            <person name="Islam M.M."/>
            <person name="Ahmed B."/>
            <person name="Halim A."/>
            <person name="Hossen Q.M.M."/>
            <person name="Hossain M.Z."/>
            <person name="Ahmed R."/>
            <person name="Khan M.M."/>
            <person name="Islam R."/>
            <person name="Rashid M.M."/>
            <person name="Khan S.A."/>
            <person name="Rahman M.S."/>
            <person name="Alam M."/>
            <person name="Yahiya A.S."/>
            <person name="Khan M.S."/>
            <person name="Azam M.S."/>
            <person name="Haque T."/>
            <person name="Lashkar M.Z.H."/>
            <person name="Akhand A.I."/>
            <person name="Morshed G."/>
            <person name="Roy S."/>
            <person name="Uddin K.S."/>
            <person name="Rabeya T."/>
            <person name="Hossain A.S."/>
            <person name="Chowdhury A."/>
            <person name="Snigdha A.R."/>
            <person name="Mortoza M.S."/>
            <person name="Matin S.A."/>
            <person name="Hoque S.M.E."/>
            <person name="Islam M.K."/>
            <person name="Roy D.K."/>
            <person name="Haider R."/>
            <person name="Moosa M.M."/>
            <person name="Elias S.M."/>
            <person name="Hasan A.M."/>
            <person name="Jahan S."/>
            <person name="Shafiuddin M."/>
            <person name="Mahmood N."/>
            <person name="Shommy N.S."/>
        </authorList>
    </citation>
    <scope>NUCLEOTIDE SEQUENCE [LARGE SCALE GENOMIC DNA]</scope>
    <source>
        <strain evidence="2">cv. O-4</strain>
    </source>
</reference>